<dbReference type="PANTHER" id="PTHR42305:SF1">
    <property type="entry name" value="MEMBRANE PROTEIN RV1733C-RELATED"/>
    <property type="match status" value="1"/>
</dbReference>
<feature type="transmembrane region" description="Helical" evidence="1">
    <location>
        <begin position="144"/>
        <end position="166"/>
    </location>
</feature>
<dbReference type="InterPro" id="IPR039708">
    <property type="entry name" value="MT1774/Rv1733c-like"/>
</dbReference>
<organism evidence="2 3">
    <name type="scientific">Streptomyces triticiradicis</name>
    <dbReference type="NCBI Taxonomy" id="2651189"/>
    <lineage>
        <taxon>Bacteria</taxon>
        <taxon>Bacillati</taxon>
        <taxon>Actinomycetota</taxon>
        <taxon>Actinomycetes</taxon>
        <taxon>Kitasatosporales</taxon>
        <taxon>Streptomycetaceae</taxon>
        <taxon>Streptomyces</taxon>
    </lineage>
</organism>
<dbReference type="EMBL" id="WBKG01000006">
    <property type="protein sequence ID" value="KAB1988861.1"/>
    <property type="molecule type" value="Genomic_DNA"/>
</dbReference>
<name>A0A7J5DJM9_9ACTN</name>
<sequence>MRTRVRGWRWRRNPLRRRSDVVEAWWALAVGVLLLVGAPLAGAGVARWAYDGAQAHAVARRATQHHVRAVLAEDAPAAVPATPGGGRRPLSAPVRWTGSDGTARTGLVRVPAGLRRGTRIDVWTDARGTIVRPAPSPSAVLQQALAIGAFTAAGAAFAVSVAHLCVRRALVRRRLARWEHDWARTEPDWTRRTA</sequence>
<keyword evidence="1" id="KW-0472">Membrane</keyword>
<comment type="caution">
    <text evidence="2">The sequence shown here is derived from an EMBL/GenBank/DDBJ whole genome shotgun (WGS) entry which is preliminary data.</text>
</comment>
<accession>A0A7J5DJM9</accession>
<keyword evidence="1" id="KW-1133">Transmembrane helix</keyword>
<dbReference type="PANTHER" id="PTHR42305">
    <property type="entry name" value="MEMBRANE PROTEIN RV1733C-RELATED"/>
    <property type="match status" value="1"/>
</dbReference>
<proteinExistence type="predicted"/>
<evidence type="ECO:0000313" key="2">
    <source>
        <dbReference type="EMBL" id="KAB1988861.1"/>
    </source>
</evidence>
<keyword evidence="1" id="KW-0812">Transmembrane</keyword>
<reference evidence="2 3" key="1">
    <citation type="submission" date="2019-09" db="EMBL/GenBank/DDBJ databases">
        <title>Isolation and identification of active actinomycetes.</title>
        <authorList>
            <person name="Yu Z."/>
            <person name="Han C."/>
            <person name="Yu B."/>
        </authorList>
    </citation>
    <scope>NUCLEOTIDE SEQUENCE [LARGE SCALE GENOMIC DNA]</scope>
    <source>
        <strain evidence="2 3">NEAU-H2</strain>
    </source>
</reference>
<protein>
    <submittedName>
        <fullName evidence="2">Uncharacterized protein</fullName>
    </submittedName>
</protein>
<dbReference type="AlphaFoldDB" id="A0A7J5DJM9"/>
<keyword evidence="3" id="KW-1185">Reference proteome</keyword>
<gene>
    <name evidence="2" type="ORF">F8144_09920</name>
</gene>
<evidence type="ECO:0000313" key="3">
    <source>
        <dbReference type="Proteomes" id="UP000442990"/>
    </source>
</evidence>
<evidence type="ECO:0000256" key="1">
    <source>
        <dbReference type="SAM" id="Phobius"/>
    </source>
</evidence>
<dbReference type="RefSeq" id="WP_151468891.1">
    <property type="nucleotide sequence ID" value="NZ_WBKG01000006.1"/>
</dbReference>
<dbReference type="Proteomes" id="UP000442990">
    <property type="component" value="Unassembled WGS sequence"/>
</dbReference>
<feature type="transmembrane region" description="Helical" evidence="1">
    <location>
        <begin position="21"/>
        <end position="41"/>
    </location>
</feature>